<evidence type="ECO:0000313" key="3">
    <source>
        <dbReference type="Proteomes" id="UP000606786"/>
    </source>
</evidence>
<keyword evidence="1" id="KW-1133">Transmembrane helix</keyword>
<name>A0A811VGK7_CERCA</name>
<dbReference type="Proteomes" id="UP000606786">
    <property type="component" value="Unassembled WGS sequence"/>
</dbReference>
<keyword evidence="3" id="KW-1185">Reference proteome</keyword>
<organism evidence="2 3">
    <name type="scientific">Ceratitis capitata</name>
    <name type="common">Mediterranean fruit fly</name>
    <name type="synonym">Tephritis capitata</name>
    <dbReference type="NCBI Taxonomy" id="7213"/>
    <lineage>
        <taxon>Eukaryota</taxon>
        <taxon>Metazoa</taxon>
        <taxon>Ecdysozoa</taxon>
        <taxon>Arthropoda</taxon>
        <taxon>Hexapoda</taxon>
        <taxon>Insecta</taxon>
        <taxon>Pterygota</taxon>
        <taxon>Neoptera</taxon>
        <taxon>Endopterygota</taxon>
        <taxon>Diptera</taxon>
        <taxon>Brachycera</taxon>
        <taxon>Muscomorpha</taxon>
        <taxon>Tephritoidea</taxon>
        <taxon>Tephritidae</taxon>
        <taxon>Ceratitis</taxon>
        <taxon>Ceratitis</taxon>
    </lineage>
</organism>
<proteinExistence type="predicted"/>
<feature type="transmembrane region" description="Helical" evidence="1">
    <location>
        <begin position="90"/>
        <end position="110"/>
    </location>
</feature>
<evidence type="ECO:0000313" key="2">
    <source>
        <dbReference type="EMBL" id="CAD7013272.1"/>
    </source>
</evidence>
<keyword evidence="1" id="KW-0472">Membrane</keyword>
<evidence type="ECO:0000256" key="1">
    <source>
        <dbReference type="SAM" id="Phobius"/>
    </source>
</evidence>
<keyword evidence="1" id="KW-0812">Transmembrane</keyword>
<protein>
    <submittedName>
        <fullName evidence="2">(Mediterranean fruit fly) hypothetical protein</fullName>
    </submittedName>
</protein>
<dbReference type="AlphaFoldDB" id="A0A811VGK7"/>
<comment type="caution">
    <text evidence="2">The sequence shown here is derived from an EMBL/GenBank/DDBJ whole genome shotgun (WGS) entry which is preliminary data.</text>
</comment>
<sequence length="122" mass="13789">MFICVAISPHASAFTCITSLPTRLAGLTPLSLSLSEFSERSVDWQTDSLRYVRVSVYPLSDDYSPPHFACIAYAWFMAFQKCCWPPMSALLPHVVAIFSLTAVLSTYLPLHKHIHTYIYMII</sequence>
<reference evidence="2" key="1">
    <citation type="submission" date="2020-11" db="EMBL/GenBank/DDBJ databases">
        <authorList>
            <person name="Whitehead M."/>
        </authorList>
    </citation>
    <scope>NUCLEOTIDE SEQUENCE</scope>
    <source>
        <strain evidence="2">EGII</strain>
    </source>
</reference>
<dbReference type="EMBL" id="CAJHJT010000056">
    <property type="protein sequence ID" value="CAD7013272.1"/>
    <property type="molecule type" value="Genomic_DNA"/>
</dbReference>
<accession>A0A811VGK7</accession>
<gene>
    <name evidence="2" type="ORF">CCAP1982_LOCUS21343</name>
</gene>